<feature type="transmembrane region" description="Helical" evidence="7">
    <location>
        <begin position="359"/>
        <end position="382"/>
    </location>
</feature>
<sequence>MSKKNRGEWGSRVGFIMAAIGSAVGLGNIWRFPYTAASNGGGAFLIPYMVALLTAGIPILILEFGLGHKIRSSAPGVFRSLNKKWQAFGWWQTAISFAITVYYMVVIAWAMSYLKFAFTTGWGEDTKGFLFGTYLNLSDSPLHLGGLNLKVVIPLLIIWGINFIVLRMGIKGGIEKASKIFMPLLVLSLIAITVRGVTLPGAAKGLEYFFKPDFSRLADPKVWVAAYGQIFYSLSIAFGIMLAYSSYLPKDSDIVNNAFITGLGNCSFSILSGIGVFSILGYMAHTQGVEVSEVASAGVGLAFIVFPKAISALPGMNSLFGVTFFLSLLFAGISSSISLVETVLSAIIDNFGMERRKALNIVVLVGLCTSLIFATGAGLYILDIVDHYINNYGVAVAGLIEIILLSWFFNLESIREYVNPLSDFKIGKWWNFCLKFLTPAILGVMTVKNIIGDISSPYEGYSMNAIALYGGGFMLGTILLAVILPKFVKVNDKTETEKEV</sequence>
<dbReference type="PANTHER" id="PTHR11616:SF240">
    <property type="entry name" value="BLOATED TUBULES, ISOFORM B-RELATED"/>
    <property type="match status" value="1"/>
</dbReference>
<keyword evidence="2 6" id="KW-0813">Transport</keyword>
<dbReference type="PRINTS" id="PR00176">
    <property type="entry name" value="NANEUSMPORT"/>
</dbReference>
<dbReference type="CDD" id="cd10334">
    <property type="entry name" value="SLC6sbd_u1"/>
    <property type="match status" value="1"/>
</dbReference>
<feature type="transmembrane region" description="Helical" evidence="7">
    <location>
        <begin position="87"/>
        <end position="111"/>
    </location>
</feature>
<dbReference type="AlphaFoldDB" id="E3H700"/>
<evidence type="ECO:0000256" key="1">
    <source>
        <dbReference type="ARBA" id="ARBA00004141"/>
    </source>
</evidence>
<name>E3H700_ILYPC</name>
<dbReference type="EMBL" id="CP002281">
    <property type="protein sequence ID" value="ADO82519.1"/>
    <property type="molecule type" value="Genomic_DNA"/>
</dbReference>
<feature type="transmembrane region" description="Helical" evidence="7">
    <location>
        <begin position="324"/>
        <end position="347"/>
    </location>
</feature>
<evidence type="ECO:0000256" key="3">
    <source>
        <dbReference type="ARBA" id="ARBA00022692"/>
    </source>
</evidence>
<dbReference type="InterPro" id="IPR000175">
    <property type="entry name" value="Na/ntran_symport"/>
</dbReference>
<feature type="transmembrane region" description="Helical" evidence="7">
    <location>
        <begin position="12"/>
        <end position="32"/>
    </location>
</feature>
<dbReference type="PANTHER" id="PTHR11616">
    <property type="entry name" value="SODIUM/CHLORIDE DEPENDENT TRANSPORTER"/>
    <property type="match status" value="1"/>
</dbReference>
<evidence type="ECO:0000256" key="4">
    <source>
        <dbReference type="ARBA" id="ARBA00022989"/>
    </source>
</evidence>
<comment type="subcellular location">
    <subcellularLocation>
        <location evidence="1">Membrane</location>
        <topology evidence="1">Multi-pass membrane protein</topology>
    </subcellularLocation>
</comment>
<proteinExistence type="inferred from homology"/>
<feature type="transmembrane region" description="Helical" evidence="7">
    <location>
        <begin position="259"/>
        <end position="284"/>
    </location>
</feature>
<keyword evidence="9" id="KW-1185">Reference proteome</keyword>
<evidence type="ECO:0000256" key="5">
    <source>
        <dbReference type="ARBA" id="ARBA00023136"/>
    </source>
</evidence>
<feature type="transmembrane region" description="Helical" evidence="7">
    <location>
        <begin position="222"/>
        <end position="247"/>
    </location>
</feature>
<dbReference type="Proteomes" id="UP000006875">
    <property type="component" value="Chromosome"/>
</dbReference>
<reference evidence="8 9" key="1">
    <citation type="journal article" date="2010" name="Stand. Genomic Sci.">
        <title>Complete genome sequence of Ilyobacter polytropus type strain (CuHbu1).</title>
        <authorList>
            <person name="Sikorski J."/>
            <person name="Chertkov O."/>
            <person name="Lapidus A."/>
            <person name="Nolan M."/>
            <person name="Lucas S."/>
            <person name="Del Rio T.G."/>
            <person name="Tice H."/>
            <person name="Cheng J.F."/>
            <person name="Tapia R."/>
            <person name="Han C."/>
            <person name="Goodwin L."/>
            <person name="Pitluck S."/>
            <person name="Liolios K."/>
            <person name="Ivanova N."/>
            <person name="Mavromatis K."/>
            <person name="Mikhailova N."/>
            <person name="Pati A."/>
            <person name="Chen A."/>
            <person name="Palaniappan K."/>
            <person name="Land M."/>
            <person name="Hauser L."/>
            <person name="Chang Y.J."/>
            <person name="Jeffries C.D."/>
            <person name="Brambilla E."/>
            <person name="Yasawong M."/>
            <person name="Rohde M."/>
            <person name="Pukall R."/>
            <person name="Spring S."/>
            <person name="Goker M."/>
            <person name="Woyke T."/>
            <person name="Bristow J."/>
            <person name="Eisen J.A."/>
            <person name="Markowitz V."/>
            <person name="Hugenholtz P."/>
            <person name="Kyrpides N.C."/>
            <person name="Klenk H.P."/>
        </authorList>
    </citation>
    <scope>NUCLEOTIDE SEQUENCE [LARGE SCALE GENOMIC DNA]</scope>
    <source>
        <strain evidence="9">ATCC 51220 / DSM 2926 / LMG 16218 / CuHBu1</strain>
    </source>
</reference>
<keyword evidence="5 7" id="KW-0472">Membrane</keyword>
<evidence type="ECO:0000256" key="7">
    <source>
        <dbReference type="SAM" id="Phobius"/>
    </source>
</evidence>
<dbReference type="GO" id="GO:0035725">
    <property type="term" value="P:sodium ion transmembrane transport"/>
    <property type="evidence" value="ECO:0007669"/>
    <property type="project" value="TreeGrafter"/>
</dbReference>
<dbReference type="GO" id="GO:0015293">
    <property type="term" value="F:symporter activity"/>
    <property type="evidence" value="ECO:0007669"/>
    <property type="project" value="UniProtKB-KW"/>
</dbReference>
<organism evidence="8 9">
    <name type="scientific">Ilyobacter polytropus (strain ATCC 51220 / DSM 2926 / LMG 16218 / CuHBu1)</name>
    <dbReference type="NCBI Taxonomy" id="572544"/>
    <lineage>
        <taxon>Bacteria</taxon>
        <taxon>Fusobacteriati</taxon>
        <taxon>Fusobacteriota</taxon>
        <taxon>Fusobacteriia</taxon>
        <taxon>Fusobacteriales</taxon>
        <taxon>Fusobacteriaceae</taxon>
        <taxon>Ilyobacter</taxon>
    </lineage>
</organism>
<feature type="transmembrane region" description="Helical" evidence="7">
    <location>
        <begin position="388"/>
        <end position="409"/>
    </location>
</feature>
<evidence type="ECO:0000256" key="2">
    <source>
        <dbReference type="ARBA" id="ARBA00022448"/>
    </source>
</evidence>
<accession>E3H700</accession>
<evidence type="ECO:0000313" key="8">
    <source>
        <dbReference type="EMBL" id="ADO82519.1"/>
    </source>
</evidence>
<feature type="transmembrane region" description="Helical" evidence="7">
    <location>
        <begin position="147"/>
        <end position="168"/>
    </location>
</feature>
<gene>
    <name evidence="8" type="ordered locus">Ilyop_0732</name>
</gene>
<feature type="transmembrane region" description="Helical" evidence="7">
    <location>
        <begin position="429"/>
        <end position="451"/>
    </location>
</feature>
<dbReference type="GO" id="GO:0005886">
    <property type="term" value="C:plasma membrane"/>
    <property type="evidence" value="ECO:0007669"/>
    <property type="project" value="TreeGrafter"/>
</dbReference>
<dbReference type="KEGG" id="ipo:Ilyop_0732"/>
<dbReference type="InterPro" id="IPR037272">
    <property type="entry name" value="SNS_sf"/>
</dbReference>
<dbReference type="SUPFAM" id="SSF161070">
    <property type="entry name" value="SNF-like"/>
    <property type="match status" value="1"/>
</dbReference>
<comment type="similarity">
    <text evidence="6">Belongs to the sodium:neurotransmitter symporter (SNF) (TC 2.A.22) family.</text>
</comment>
<protein>
    <recommendedName>
        <fullName evidence="6">Transporter</fullName>
    </recommendedName>
</protein>
<feature type="transmembrane region" description="Helical" evidence="7">
    <location>
        <begin position="44"/>
        <end position="66"/>
    </location>
</feature>
<keyword evidence="6" id="KW-0769">Symport</keyword>
<feature type="transmembrane region" description="Helical" evidence="7">
    <location>
        <begin position="463"/>
        <end position="484"/>
    </location>
</feature>
<keyword evidence="3 6" id="KW-0812">Transmembrane</keyword>
<dbReference type="eggNOG" id="COG0733">
    <property type="taxonomic scope" value="Bacteria"/>
</dbReference>
<evidence type="ECO:0000256" key="6">
    <source>
        <dbReference type="RuleBase" id="RU003732"/>
    </source>
</evidence>
<evidence type="ECO:0000313" key="9">
    <source>
        <dbReference type="Proteomes" id="UP000006875"/>
    </source>
</evidence>
<dbReference type="HOGENOM" id="CLU_006855_3_3_0"/>
<dbReference type="Pfam" id="PF00209">
    <property type="entry name" value="SNF"/>
    <property type="match status" value="2"/>
</dbReference>
<keyword evidence="4 7" id="KW-1133">Transmembrane helix</keyword>
<dbReference type="PROSITE" id="PS00610">
    <property type="entry name" value="NA_NEUROTRAN_SYMP_1"/>
    <property type="match status" value="1"/>
</dbReference>
<dbReference type="NCBIfam" id="NF037979">
    <property type="entry name" value="Na_transp"/>
    <property type="match status" value="1"/>
</dbReference>
<dbReference type="PROSITE" id="PS50267">
    <property type="entry name" value="NA_NEUROTRAN_SYMP_3"/>
    <property type="match status" value="1"/>
</dbReference>